<dbReference type="EMBL" id="JABBGM010000001">
    <property type="protein sequence ID" value="NML92151.1"/>
    <property type="molecule type" value="Genomic_DNA"/>
</dbReference>
<feature type="transmembrane region" description="Helical" evidence="7">
    <location>
        <begin position="407"/>
        <end position="431"/>
    </location>
</feature>
<feature type="transmembrane region" description="Helical" evidence="7">
    <location>
        <begin position="12"/>
        <end position="33"/>
    </location>
</feature>
<keyword evidence="9" id="KW-1185">Reference proteome</keyword>
<feature type="transmembrane region" description="Helical" evidence="7">
    <location>
        <begin position="39"/>
        <end position="59"/>
    </location>
</feature>
<evidence type="ECO:0000256" key="2">
    <source>
        <dbReference type="ARBA" id="ARBA00007430"/>
    </source>
</evidence>
<keyword evidence="4 7" id="KW-0812">Transmembrane</keyword>
<evidence type="ECO:0000256" key="7">
    <source>
        <dbReference type="SAM" id="Phobius"/>
    </source>
</evidence>
<feature type="transmembrane region" description="Helical" evidence="7">
    <location>
        <begin position="111"/>
        <end position="131"/>
    </location>
</feature>
<gene>
    <name evidence="8" type="ORF">HHL27_00455</name>
</gene>
<dbReference type="InterPro" id="IPR050833">
    <property type="entry name" value="Poly_Biosynth_Transport"/>
</dbReference>
<reference evidence="8 9" key="1">
    <citation type="submission" date="2020-04" db="EMBL/GenBank/DDBJ databases">
        <title>Novosphingobium sp. TW-4 isolated from soil.</title>
        <authorList>
            <person name="Dahal R.H."/>
            <person name="Chaudhary D.K."/>
        </authorList>
    </citation>
    <scope>NUCLEOTIDE SEQUENCE [LARGE SCALE GENOMIC DNA]</scope>
    <source>
        <strain evidence="8 9">TW-4</strain>
    </source>
</reference>
<keyword evidence="3" id="KW-1003">Cell membrane</keyword>
<dbReference type="Proteomes" id="UP000583556">
    <property type="component" value="Unassembled WGS sequence"/>
</dbReference>
<comment type="subcellular location">
    <subcellularLocation>
        <location evidence="1">Cell membrane</location>
        <topology evidence="1">Multi-pass membrane protein</topology>
    </subcellularLocation>
</comment>
<organism evidence="8 9">
    <name type="scientific">Novosphingobium olei</name>
    <dbReference type="NCBI Taxonomy" id="2728851"/>
    <lineage>
        <taxon>Bacteria</taxon>
        <taxon>Pseudomonadati</taxon>
        <taxon>Pseudomonadota</taxon>
        <taxon>Alphaproteobacteria</taxon>
        <taxon>Sphingomonadales</taxon>
        <taxon>Sphingomonadaceae</taxon>
        <taxon>Novosphingobium</taxon>
    </lineage>
</organism>
<sequence>MSVRGAAVWAMAAQYLSFAVQFATSVIISRFFLTPAEVGLFSIAMAAALVVSVLQDFGLARYISGLPVIDSHEVERCGSVAILFALAIAGTLAWASIPLGHFYKMAALAPVLQVIAVSYLFAPLSIVPLALMARAMQFRGHFVVNLSGAIAQGAVALGLAASGSSSFALAWATVASTLARGVTAQILRPTLPRRLRLDGVSGVLGFGARSTLLYLSGALGTRTPDLIVGKALGAFAVGLFSRAASLSDQFRMLISGAIGSVFYPAFARIRDRGDSLGPAYLRVCAGYSGVVWPGMAALALGSEPLIRALYGPAWAATAMPLTMIALTEILLVALPLHIDLPILAGKLNPLLARNLIDTAMSIGLLAIGCHWGITGAAASRLVYGLAWLLLYFGFMRRIIGFDVNALFVIYLRSAATTVAALAPLALGYVLWLPPSQMTFFGLALCSVTGAFTWLGALALVRHPALQEIIAIASHVPLPARLTARIRS</sequence>
<feature type="transmembrane region" description="Helical" evidence="7">
    <location>
        <begin position="379"/>
        <end position="395"/>
    </location>
</feature>
<evidence type="ECO:0000256" key="3">
    <source>
        <dbReference type="ARBA" id="ARBA00022475"/>
    </source>
</evidence>
<evidence type="ECO:0000256" key="1">
    <source>
        <dbReference type="ARBA" id="ARBA00004651"/>
    </source>
</evidence>
<feature type="transmembrane region" description="Helical" evidence="7">
    <location>
        <begin position="355"/>
        <end position="373"/>
    </location>
</feature>
<evidence type="ECO:0000256" key="4">
    <source>
        <dbReference type="ARBA" id="ARBA00022692"/>
    </source>
</evidence>
<evidence type="ECO:0000256" key="5">
    <source>
        <dbReference type="ARBA" id="ARBA00022989"/>
    </source>
</evidence>
<evidence type="ECO:0000313" key="9">
    <source>
        <dbReference type="Proteomes" id="UP000583556"/>
    </source>
</evidence>
<dbReference type="PANTHER" id="PTHR30250">
    <property type="entry name" value="PST FAMILY PREDICTED COLANIC ACID TRANSPORTER"/>
    <property type="match status" value="1"/>
</dbReference>
<evidence type="ECO:0000256" key="6">
    <source>
        <dbReference type="ARBA" id="ARBA00023136"/>
    </source>
</evidence>
<proteinExistence type="inferred from homology"/>
<dbReference type="PANTHER" id="PTHR30250:SF10">
    <property type="entry name" value="LIPOPOLYSACCHARIDE BIOSYNTHESIS PROTEIN WZXC"/>
    <property type="match status" value="1"/>
</dbReference>
<name>A0A7Y0G7P4_9SPHN</name>
<feature type="transmembrane region" description="Helical" evidence="7">
    <location>
        <begin position="80"/>
        <end position="99"/>
    </location>
</feature>
<comment type="similarity">
    <text evidence="2">Belongs to the polysaccharide synthase family.</text>
</comment>
<dbReference type="GO" id="GO:0005886">
    <property type="term" value="C:plasma membrane"/>
    <property type="evidence" value="ECO:0007669"/>
    <property type="project" value="UniProtKB-SubCell"/>
</dbReference>
<protein>
    <submittedName>
        <fullName evidence="8">Oligosaccharide flippase family protein</fullName>
    </submittedName>
</protein>
<keyword evidence="5 7" id="KW-1133">Transmembrane helix</keyword>
<dbReference type="AlphaFoldDB" id="A0A7Y0G7P4"/>
<feature type="transmembrane region" description="Helical" evidence="7">
    <location>
        <begin position="437"/>
        <end position="460"/>
    </location>
</feature>
<feature type="transmembrane region" description="Helical" evidence="7">
    <location>
        <begin position="313"/>
        <end position="334"/>
    </location>
</feature>
<feature type="transmembrane region" description="Helical" evidence="7">
    <location>
        <begin position="250"/>
        <end position="267"/>
    </location>
</feature>
<keyword evidence="6 7" id="KW-0472">Membrane</keyword>
<feature type="transmembrane region" description="Helical" evidence="7">
    <location>
        <begin position="279"/>
        <end position="301"/>
    </location>
</feature>
<comment type="caution">
    <text evidence="8">The sequence shown here is derived from an EMBL/GenBank/DDBJ whole genome shotgun (WGS) entry which is preliminary data.</text>
</comment>
<accession>A0A7Y0G7P4</accession>
<feature type="transmembrane region" description="Helical" evidence="7">
    <location>
        <begin position="143"/>
        <end position="161"/>
    </location>
</feature>
<dbReference type="Pfam" id="PF13440">
    <property type="entry name" value="Polysacc_synt_3"/>
    <property type="match status" value="1"/>
</dbReference>
<evidence type="ECO:0000313" key="8">
    <source>
        <dbReference type="EMBL" id="NML92151.1"/>
    </source>
</evidence>